<keyword evidence="1" id="KW-0812">Transmembrane</keyword>
<feature type="transmembrane region" description="Helical" evidence="1">
    <location>
        <begin position="183"/>
        <end position="201"/>
    </location>
</feature>
<feature type="transmembrane region" description="Helical" evidence="1">
    <location>
        <begin position="153"/>
        <end position="177"/>
    </location>
</feature>
<keyword evidence="3" id="KW-1185">Reference proteome</keyword>
<dbReference type="Proteomes" id="UP000193411">
    <property type="component" value="Unassembled WGS sequence"/>
</dbReference>
<evidence type="ECO:0000256" key="1">
    <source>
        <dbReference type="SAM" id="Phobius"/>
    </source>
</evidence>
<keyword evidence="1" id="KW-1133">Transmembrane helix</keyword>
<keyword evidence="1" id="KW-0472">Membrane</keyword>
<proteinExistence type="predicted"/>
<feature type="transmembrane region" description="Helical" evidence="1">
    <location>
        <begin position="12"/>
        <end position="32"/>
    </location>
</feature>
<organism evidence="2 3">
    <name type="scientific">Catenaria anguillulae PL171</name>
    <dbReference type="NCBI Taxonomy" id="765915"/>
    <lineage>
        <taxon>Eukaryota</taxon>
        <taxon>Fungi</taxon>
        <taxon>Fungi incertae sedis</taxon>
        <taxon>Blastocladiomycota</taxon>
        <taxon>Blastocladiomycetes</taxon>
        <taxon>Blastocladiales</taxon>
        <taxon>Catenariaceae</taxon>
        <taxon>Catenaria</taxon>
    </lineage>
</organism>
<dbReference type="AlphaFoldDB" id="A0A1Y2I4F5"/>
<reference evidence="2 3" key="1">
    <citation type="submission" date="2016-07" db="EMBL/GenBank/DDBJ databases">
        <title>Pervasive Adenine N6-methylation of Active Genes in Fungi.</title>
        <authorList>
            <consortium name="DOE Joint Genome Institute"/>
            <person name="Mondo S.J."/>
            <person name="Dannebaum R.O."/>
            <person name="Kuo R.C."/>
            <person name="Labutti K."/>
            <person name="Haridas S."/>
            <person name="Kuo A."/>
            <person name="Salamov A."/>
            <person name="Ahrendt S.R."/>
            <person name="Lipzen A."/>
            <person name="Sullivan W."/>
            <person name="Andreopoulos W.B."/>
            <person name="Clum A."/>
            <person name="Lindquist E."/>
            <person name="Daum C."/>
            <person name="Ramamoorthy G.K."/>
            <person name="Gryganskyi A."/>
            <person name="Culley D."/>
            <person name="Magnuson J.K."/>
            <person name="James T.Y."/>
            <person name="O'Malley M.A."/>
            <person name="Stajich J.E."/>
            <person name="Spatafora J.W."/>
            <person name="Visel A."/>
            <person name="Grigoriev I.V."/>
        </authorList>
    </citation>
    <scope>NUCLEOTIDE SEQUENCE [LARGE SCALE GENOMIC DNA]</scope>
    <source>
        <strain evidence="2 3">PL171</strain>
    </source>
</reference>
<gene>
    <name evidence="2" type="ORF">BCR44DRAFT_1013399</name>
</gene>
<dbReference type="EMBL" id="MCFL01000001">
    <property type="protein sequence ID" value="ORZ41755.1"/>
    <property type="molecule type" value="Genomic_DNA"/>
</dbReference>
<protein>
    <submittedName>
        <fullName evidence="2">Uncharacterized protein</fullName>
    </submittedName>
</protein>
<name>A0A1Y2I4F5_9FUNG</name>
<sequence length="287" mass="31944">MDVLVLETAISLIPSAWLLSSCTAAVCQVLWLSRHRHRQQPGYIALPQADNHGPDHLIEDDHDHDHDGLLNHDGADESMRLVVPSLTESLASVLQSLVMAAFTIFALLTHSLSFTQSMTWAIASVIAAVDVPLRRKPVSKHSPPQYLHVSRGFILGGFLVFALNDAVFMFLSAWPSFNANDHRAWILLLAPVVTFLLHVIGHRSSYVDLPNFPRFPAASAWEGLTLRWMWPTVRKSMQVNRLEITDCADFLPDDQPANVFPLIFGIAIKRATQLRGQLLPLSVVTLP</sequence>
<feature type="transmembrane region" description="Helical" evidence="1">
    <location>
        <begin position="89"/>
        <end position="108"/>
    </location>
</feature>
<comment type="caution">
    <text evidence="2">The sequence shown here is derived from an EMBL/GenBank/DDBJ whole genome shotgun (WGS) entry which is preliminary data.</text>
</comment>
<evidence type="ECO:0000313" key="2">
    <source>
        <dbReference type="EMBL" id="ORZ41755.1"/>
    </source>
</evidence>
<accession>A0A1Y2I4F5</accession>
<feature type="transmembrane region" description="Helical" evidence="1">
    <location>
        <begin position="114"/>
        <end position="133"/>
    </location>
</feature>
<evidence type="ECO:0000313" key="3">
    <source>
        <dbReference type="Proteomes" id="UP000193411"/>
    </source>
</evidence>